<protein>
    <submittedName>
        <fullName evidence="1">Uncharacterized protein</fullName>
    </submittedName>
</protein>
<sequence>MHYLSAGGGANLLPSTKLVCHLRGGETKVLDLRSVQGTGMQKDRYTHLGKGEIFRAYFPPLSPADVARIKCVDFIESMVGHGVFHVTDIKIDEKHQVIR</sequence>
<gene>
    <name evidence="1" type="ORF">NCTC11190_02057</name>
</gene>
<dbReference type="Proteomes" id="UP000255233">
    <property type="component" value="Unassembled WGS sequence"/>
</dbReference>
<evidence type="ECO:0000313" key="2">
    <source>
        <dbReference type="Proteomes" id="UP000255233"/>
    </source>
</evidence>
<name>A0A379MTH2_9BACT</name>
<proteinExistence type="predicted"/>
<dbReference type="AlphaFoldDB" id="A0A379MTH2"/>
<keyword evidence="2" id="KW-1185">Reference proteome</keyword>
<organism evidence="1 2">
    <name type="scientific">Rikenella microfusus</name>
    <dbReference type="NCBI Taxonomy" id="28139"/>
    <lineage>
        <taxon>Bacteria</taxon>
        <taxon>Pseudomonadati</taxon>
        <taxon>Bacteroidota</taxon>
        <taxon>Bacteroidia</taxon>
        <taxon>Bacteroidales</taxon>
        <taxon>Rikenellaceae</taxon>
        <taxon>Rikenella</taxon>
    </lineage>
</organism>
<dbReference type="RefSeq" id="WP_027291381.1">
    <property type="nucleotide sequence ID" value="NZ_CALVFX010000001.1"/>
</dbReference>
<dbReference type="EMBL" id="UGVL01000001">
    <property type="protein sequence ID" value="SUE34823.1"/>
    <property type="molecule type" value="Genomic_DNA"/>
</dbReference>
<reference evidence="1 2" key="1">
    <citation type="submission" date="2018-06" db="EMBL/GenBank/DDBJ databases">
        <authorList>
            <consortium name="Pathogen Informatics"/>
            <person name="Doyle S."/>
        </authorList>
    </citation>
    <scope>NUCLEOTIDE SEQUENCE [LARGE SCALE GENOMIC DNA]</scope>
    <source>
        <strain evidence="1 2">NCTC11190</strain>
    </source>
</reference>
<evidence type="ECO:0000313" key="1">
    <source>
        <dbReference type="EMBL" id="SUE34823.1"/>
    </source>
</evidence>
<accession>A0A379MTH2</accession>